<evidence type="ECO:0000313" key="4">
    <source>
        <dbReference type="Proteomes" id="UP000054359"/>
    </source>
</evidence>
<keyword evidence="4" id="KW-1185">Reference proteome</keyword>
<keyword evidence="2" id="KW-1133">Transmembrane helix</keyword>
<evidence type="ECO:0000256" key="2">
    <source>
        <dbReference type="SAM" id="Phobius"/>
    </source>
</evidence>
<feature type="transmembrane region" description="Helical" evidence="2">
    <location>
        <begin position="304"/>
        <end position="325"/>
    </location>
</feature>
<feature type="compositionally biased region" description="Polar residues" evidence="1">
    <location>
        <begin position="481"/>
        <end position="519"/>
    </location>
</feature>
<feature type="transmembrane region" description="Helical" evidence="2">
    <location>
        <begin position="59"/>
        <end position="82"/>
    </location>
</feature>
<feature type="transmembrane region" description="Helical" evidence="2">
    <location>
        <begin position="346"/>
        <end position="368"/>
    </location>
</feature>
<dbReference type="AlphaFoldDB" id="A0A087UK94"/>
<feature type="non-terminal residue" evidence="3">
    <location>
        <position position="610"/>
    </location>
</feature>
<sequence length="610" mass="70991">MPRRNVIRLHFVNRPFRNNLSNNNQRNPIIYMRDNLFHAVFIRFALIYGRVFSQTERKIIEMIFLTMAFMSLLTLTYIHVVFVRSSTNCFDNVQQKWSRSGILRAEVLHKKDKLNYTLEQSYLKERKLRQYEYEDPLYIFNSNAFLKSREKSSVKQERNENVHTVEDYTLVSEILDGNESFSVYKHSVHGGENSDGLYIFSPMWPSDEYIVEFSLEYGFLKLSPSVRKRLNISVTLVTLERETEKCFGNFFNRFLLEHFIGYDDVLLASLRSLAEKEDYKGYVRNVVTETEFVFVNIWMNETSYFTAGFVMLVFTVSISILLRYSHHQIFVFIVELLHMLEFHSSINFPAAPLLTVILALVGMEAIMAEFFNDTAIAFYVILIVWTADQFDTFCCQSNISKQYWLRFFYLYHFFFYAYSHRFNGHYSSLALLTSWLFILHSMIHFFHRYELPLLFQLANNASNQNQGNNSQPRNEPPENPEASSQRTVPSSNYSEEPTALASGQNTTQDGPHDQNSTPGGDSVDETVAPSEDPSERDSGNNSSPSHNTRRYNNSLKILRCIILKKDLSSYQLRSNARQVFTNTDLKSKEILNFTSSKSQSSKRSVCLVGL</sequence>
<reference evidence="3 4" key="1">
    <citation type="submission" date="2013-11" db="EMBL/GenBank/DDBJ databases">
        <title>Genome sequencing of Stegodyphus mimosarum.</title>
        <authorList>
            <person name="Bechsgaard J."/>
        </authorList>
    </citation>
    <scope>NUCLEOTIDE SEQUENCE [LARGE SCALE GENOMIC DNA]</scope>
</reference>
<feature type="transmembrane region" description="Helical" evidence="2">
    <location>
        <begin position="36"/>
        <end position="52"/>
    </location>
</feature>
<dbReference type="InterPro" id="IPR019144">
    <property type="entry name" value="Membralin"/>
</dbReference>
<organism evidence="3 4">
    <name type="scientific">Stegodyphus mimosarum</name>
    <name type="common">African social velvet spider</name>
    <dbReference type="NCBI Taxonomy" id="407821"/>
    <lineage>
        <taxon>Eukaryota</taxon>
        <taxon>Metazoa</taxon>
        <taxon>Ecdysozoa</taxon>
        <taxon>Arthropoda</taxon>
        <taxon>Chelicerata</taxon>
        <taxon>Arachnida</taxon>
        <taxon>Araneae</taxon>
        <taxon>Araneomorphae</taxon>
        <taxon>Entelegynae</taxon>
        <taxon>Eresoidea</taxon>
        <taxon>Eresidae</taxon>
        <taxon>Stegodyphus</taxon>
    </lineage>
</organism>
<evidence type="ECO:0000256" key="1">
    <source>
        <dbReference type="SAM" id="MobiDB-lite"/>
    </source>
</evidence>
<protein>
    <submittedName>
        <fullName evidence="3">Membralin</fullName>
    </submittedName>
</protein>
<accession>A0A087UK94</accession>
<gene>
    <name evidence="3" type="ORF">X975_01421</name>
</gene>
<dbReference type="GO" id="GO:0005783">
    <property type="term" value="C:endoplasmic reticulum"/>
    <property type="evidence" value="ECO:0007669"/>
    <property type="project" value="TreeGrafter"/>
</dbReference>
<dbReference type="Pfam" id="PF09746">
    <property type="entry name" value="Membralin"/>
    <property type="match status" value="1"/>
</dbReference>
<dbReference type="GO" id="GO:0034976">
    <property type="term" value="P:response to endoplasmic reticulum stress"/>
    <property type="evidence" value="ECO:0007669"/>
    <property type="project" value="TreeGrafter"/>
</dbReference>
<keyword evidence="2" id="KW-0812">Transmembrane</keyword>
<dbReference type="PANTHER" id="PTHR21650:SF4">
    <property type="entry name" value="MEMBRALIN"/>
    <property type="match status" value="1"/>
</dbReference>
<feature type="transmembrane region" description="Helical" evidence="2">
    <location>
        <begin position="425"/>
        <end position="446"/>
    </location>
</feature>
<keyword evidence="2" id="KW-0472">Membrane</keyword>
<dbReference type="PANTHER" id="PTHR21650">
    <property type="entry name" value="MEMBRALIN/KINETOCHORE PROTEIN NUF2"/>
    <property type="match status" value="1"/>
</dbReference>
<dbReference type="STRING" id="407821.A0A087UK94"/>
<feature type="compositionally biased region" description="Low complexity" evidence="1">
    <location>
        <begin position="462"/>
        <end position="471"/>
    </location>
</feature>
<dbReference type="GO" id="GO:1904294">
    <property type="term" value="P:positive regulation of ERAD pathway"/>
    <property type="evidence" value="ECO:0007669"/>
    <property type="project" value="TreeGrafter"/>
</dbReference>
<proteinExistence type="predicted"/>
<feature type="transmembrane region" description="Helical" evidence="2">
    <location>
        <begin position="403"/>
        <end position="419"/>
    </location>
</feature>
<feature type="region of interest" description="Disordered" evidence="1">
    <location>
        <begin position="462"/>
        <end position="550"/>
    </location>
</feature>
<name>A0A087UK94_STEMI</name>
<evidence type="ECO:0000313" key="3">
    <source>
        <dbReference type="EMBL" id="KFM77783.1"/>
    </source>
</evidence>
<dbReference type="OMA" id="THESMIG"/>
<dbReference type="EMBL" id="KK120215">
    <property type="protein sequence ID" value="KFM77783.1"/>
    <property type="molecule type" value="Genomic_DNA"/>
</dbReference>
<dbReference type="Proteomes" id="UP000054359">
    <property type="component" value="Unassembled WGS sequence"/>
</dbReference>
<feature type="transmembrane region" description="Helical" evidence="2">
    <location>
        <begin position="374"/>
        <end position="391"/>
    </location>
</feature>
<dbReference type="OrthoDB" id="6437300at2759"/>
<feature type="compositionally biased region" description="Polar residues" evidence="1">
    <location>
        <begin position="539"/>
        <end position="550"/>
    </location>
</feature>